<keyword evidence="1" id="KW-0808">Transferase</keyword>
<dbReference type="Gene3D" id="3.40.50.150">
    <property type="entry name" value="Vaccinia Virus protein VP39"/>
    <property type="match status" value="1"/>
</dbReference>
<proteinExistence type="predicted"/>
<dbReference type="RefSeq" id="WP_089770657.1">
    <property type="nucleotide sequence ID" value="NZ_FNWX01000038.1"/>
</dbReference>
<gene>
    <name evidence="1" type="ORF">SAMN05421793_13818</name>
</gene>
<dbReference type="GO" id="GO:0032259">
    <property type="term" value="P:methylation"/>
    <property type="evidence" value="ECO:0007669"/>
    <property type="project" value="UniProtKB-KW"/>
</dbReference>
<evidence type="ECO:0000313" key="2">
    <source>
        <dbReference type="Proteomes" id="UP000198555"/>
    </source>
</evidence>
<sequence length="266" mass="30706">MTKFQKLIKSIKHIIKQPSLVNLILDQNYIRKAEFQEKYPLLLSLPEVSLDDICNGNFLAEVDLFILDGGSLPTDLALLKTLAKGKNSYFEIGTWRGESVWNVAKEIEDCTTLNLSKAEMEAMGWNKKYAELHGILSKKNPKILHLEGNTKTFDFAGLNKTYDLIFIDGDHSYEMVKHDTEQVFKHLVHDNSIVVWHDYAYNPEKIRYEVFKAILDGTPKAFHKNLYHPQNTMCALFTTENYKTSSFQSPKTPEYLFKVNLESNKF</sequence>
<dbReference type="GO" id="GO:0008168">
    <property type="term" value="F:methyltransferase activity"/>
    <property type="evidence" value="ECO:0007669"/>
    <property type="project" value="UniProtKB-KW"/>
</dbReference>
<dbReference type="Proteomes" id="UP000198555">
    <property type="component" value="Unassembled WGS sequence"/>
</dbReference>
<name>A0A1H6LHK5_9FLAO</name>
<reference evidence="2" key="1">
    <citation type="submission" date="2016-10" db="EMBL/GenBank/DDBJ databases">
        <authorList>
            <person name="Varghese N."/>
            <person name="Submissions S."/>
        </authorList>
    </citation>
    <scope>NUCLEOTIDE SEQUENCE [LARGE SCALE GENOMIC DNA]</scope>
    <source>
        <strain evidence="2">DSM 19326</strain>
    </source>
</reference>
<dbReference type="EMBL" id="FNWX01000038">
    <property type="protein sequence ID" value="SEH84256.1"/>
    <property type="molecule type" value="Genomic_DNA"/>
</dbReference>
<dbReference type="SUPFAM" id="SSF53335">
    <property type="entry name" value="S-adenosyl-L-methionine-dependent methyltransferases"/>
    <property type="match status" value="1"/>
</dbReference>
<dbReference type="STRING" id="420404.SAMN05421793_13818"/>
<keyword evidence="1" id="KW-0489">Methyltransferase</keyword>
<protein>
    <submittedName>
        <fullName evidence="1">Predicted O-methyltransferase YrrM</fullName>
    </submittedName>
</protein>
<evidence type="ECO:0000313" key="1">
    <source>
        <dbReference type="EMBL" id="SEH84256.1"/>
    </source>
</evidence>
<dbReference type="InterPro" id="IPR029063">
    <property type="entry name" value="SAM-dependent_MTases_sf"/>
</dbReference>
<keyword evidence="2" id="KW-1185">Reference proteome</keyword>
<organism evidence="1 2">
    <name type="scientific">Epilithonimonas hominis</name>
    <dbReference type="NCBI Taxonomy" id="420404"/>
    <lineage>
        <taxon>Bacteria</taxon>
        <taxon>Pseudomonadati</taxon>
        <taxon>Bacteroidota</taxon>
        <taxon>Flavobacteriia</taxon>
        <taxon>Flavobacteriales</taxon>
        <taxon>Weeksellaceae</taxon>
        <taxon>Chryseobacterium group</taxon>
        <taxon>Epilithonimonas</taxon>
    </lineage>
</organism>
<dbReference type="Pfam" id="PF13578">
    <property type="entry name" value="Methyltransf_24"/>
    <property type="match status" value="1"/>
</dbReference>
<dbReference type="AlphaFoldDB" id="A0A1H6LHK5"/>
<accession>A0A1H6LHK5</accession>